<dbReference type="GO" id="GO:0051536">
    <property type="term" value="F:iron-sulfur cluster binding"/>
    <property type="evidence" value="ECO:0007669"/>
    <property type="project" value="InterPro"/>
</dbReference>
<evidence type="ECO:0000313" key="2">
    <source>
        <dbReference type="EMBL" id="NMG05025.1"/>
    </source>
</evidence>
<evidence type="ECO:0000313" key="3">
    <source>
        <dbReference type="Proteomes" id="UP000599523"/>
    </source>
</evidence>
<gene>
    <name evidence="2" type="ORF">GPA21_18935</name>
</gene>
<evidence type="ECO:0000259" key="1">
    <source>
        <dbReference type="Pfam" id="PF13667"/>
    </source>
</evidence>
<dbReference type="InterPro" id="IPR025747">
    <property type="entry name" value="ThiC-associated_dom"/>
</dbReference>
<feature type="domain" description="ThiC-associated" evidence="1">
    <location>
        <begin position="21"/>
        <end position="98"/>
    </location>
</feature>
<dbReference type="PANTHER" id="PTHR30557">
    <property type="entry name" value="THIAMINE BIOSYNTHESIS PROTEIN THIC"/>
    <property type="match status" value="1"/>
</dbReference>
<proteinExistence type="predicted"/>
<dbReference type="GO" id="GO:0005829">
    <property type="term" value="C:cytosol"/>
    <property type="evidence" value="ECO:0007669"/>
    <property type="project" value="TreeGrafter"/>
</dbReference>
<reference evidence="2" key="1">
    <citation type="submission" date="2019-12" db="EMBL/GenBank/DDBJ databases">
        <title>Comparative genomics gives insights into the taxonomy of the Azoarcus-Aromatoleum group and reveals separate origins of nif in the plant-associated Azoarcus and non-plant-associated Aromatoleum sub-groups.</title>
        <authorList>
            <person name="Lafos M."/>
            <person name="Maluk M."/>
            <person name="Batista M."/>
            <person name="Junghare M."/>
            <person name="Carmona M."/>
            <person name="Faoro H."/>
            <person name="Cruz L.M."/>
            <person name="Battistoni F."/>
            <person name="De Souza E."/>
            <person name="Pedrosa F."/>
            <person name="Chen W.-M."/>
            <person name="Poole P.S."/>
            <person name="Dixon R.A."/>
            <person name="James E.K."/>
        </authorList>
    </citation>
    <scope>NUCLEOTIDE SEQUENCE</scope>
    <source>
        <strain evidence="2">NSC3</strain>
    </source>
</reference>
<dbReference type="PANTHER" id="PTHR30557:SF1">
    <property type="entry name" value="PHOSPHOMETHYLPYRIMIDINE SYNTHASE, CHLOROPLASTIC"/>
    <property type="match status" value="1"/>
</dbReference>
<organism evidence="2 3">
    <name type="scientific">Azoarcus taiwanensis</name>
    <dbReference type="NCBI Taxonomy" id="666964"/>
    <lineage>
        <taxon>Bacteria</taxon>
        <taxon>Pseudomonadati</taxon>
        <taxon>Pseudomonadota</taxon>
        <taxon>Betaproteobacteria</taxon>
        <taxon>Rhodocyclales</taxon>
        <taxon>Zoogloeaceae</taxon>
        <taxon>Azoarcus</taxon>
    </lineage>
</organism>
<dbReference type="Proteomes" id="UP000599523">
    <property type="component" value="Unassembled WGS sequence"/>
</dbReference>
<feature type="non-terminal residue" evidence="2">
    <location>
        <position position="169"/>
    </location>
</feature>
<protein>
    <submittedName>
        <fullName evidence="2">Phosphomethylpyrimidine synthase ThiC</fullName>
    </submittedName>
</protein>
<dbReference type="EMBL" id="WTVM01000191">
    <property type="protein sequence ID" value="NMG05025.1"/>
    <property type="molecule type" value="Genomic_DNA"/>
</dbReference>
<accession>A0A972FHV4</accession>
<dbReference type="GO" id="GO:0009228">
    <property type="term" value="P:thiamine biosynthetic process"/>
    <property type="evidence" value="ECO:0007669"/>
    <property type="project" value="InterPro"/>
</dbReference>
<keyword evidence="3" id="KW-1185">Reference proteome</keyword>
<dbReference type="InterPro" id="IPR002817">
    <property type="entry name" value="ThiC/BzaA/B"/>
</dbReference>
<dbReference type="Pfam" id="PF13667">
    <property type="entry name" value="ThiC-associated"/>
    <property type="match status" value="1"/>
</dbReference>
<name>A0A972FHV4_9RHOO</name>
<comment type="caution">
    <text evidence="2">The sequence shown here is derived from an EMBL/GenBank/DDBJ whole genome shotgun (WGS) entry which is preliminary data.</text>
</comment>
<dbReference type="AlphaFoldDB" id="A0A972FHV4"/>
<sequence>MNANEKFIAANAQVDEAAIAPLPNSHKIYVQGSRPDIRVPMREITQSDTPASFGAEPNPPVFVYDCSGPYTDPAAKIDIRSGLPALRQAWIDERGDTELLDGLSSEFGRARAADEKLDELRFPGLHRKPRRAKEGANVTQMHYARRGIVTPEMEYIAIRENLRRAEYVE</sequence>